<dbReference type="PROSITE" id="PS51154">
    <property type="entry name" value="MACRO"/>
    <property type="match status" value="1"/>
</dbReference>
<dbReference type="NCBIfam" id="NF001661">
    <property type="entry name" value="PRK00431.1-2"/>
    <property type="match status" value="1"/>
</dbReference>
<proteinExistence type="predicted"/>
<feature type="domain" description="Macro" evidence="1">
    <location>
        <begin position="1"/>
        <end position="175"/>
    </location>
</feature>
<dbReference type="NCBIfam" id="NF001664">
    <property type="entry name" value="PRK00431.1-6"/>
    <property type="match status" value="1"/>
</dbReference>
<dbReference type="Gene3D" id="3.40.220.10">
    <property type="entry name" value="Leucine Aminopeptidase, subunit E, domain 1"/>
    <property type="match status" value="1"/>
</dbReference>
<reference evidence="2 3" key="1">
    <citation type="submission" date="2023-12" db="EMBL/GenBank/DDBJ databases">
        <title>Stenotrophomonas guangdongensis sp. nov., isolated from wilted pepper plants (Capsicum annuum).</title>
        <authorList>
            <person name="Qiu M."/>
            <person name="Li Y."/>
            <person name="Liu Q."/>
            <person name="Zhang X."/>
            <person name="Huang Y."/>
            <person name="Guo R."/>
            <person name="Hu M."/>
            <person name="Zhou J."/>
            <person name="Zhou X."/>
        </authorList>
    </citation>
    <scope>NUCLEOTIDE SEQUENCE [LARGE SCALE GENOMIC DNA]</scope>
    <source>
        <strain evidence="2 3">MH1</strain>
    </source>
</reference>
<accession>A0ABU5V7X2</accession>
<dbReference type="PANTHER" id="PTHR11106">
    <property type="entry name" value="GANGLIOSIDE INDUCED DIFFERENTIATION ASSOCIATED PROTEIN 2-RELATED"/>
    <property type="match status" value="1"/>
</dbReference>
<dbReference type="Pfam" id="PF01661">
    <property type="entry name" value="Macro"/>
    <property type="match status" value="1"/>
</dbReference>
<dbReference type="RefSeq" id="WP_132865425.1">
    <property type="nucleotide sequence ID" value="NZ_JAYFUH010000249.1"/>
</dbReference>
<keyword evidence="3" id="KW-1185">Reference proteome</keyword>
<evidence type="ECO:0000313" key="3">
    <source>
        <dbReference type="Proteomes" id="UP001301653"/>
    </source>
</evidence>
<dbReference type="InterPro" id="IPR002589">
    <property type="entry name" value="Macro_dom"/>
</dbReference>
<dbReference type="Proteomes" id="UP001301653">
    <property type="component" value="Unassembled WGS sequence"/>
</dbReference>
<organism evidence="2 3">
    <name type="scientific">Stenotrophomonas capsici</name>
    <dbReference type="NCBI Taxonomy" id="3110230"/>
    <lineage>
        <taxon>Bacteria</taxon>
        <taxon>Pseudomonadati</taxon>
        <taxon>Pseudomonadota</taxon>
        <taxon>Gammaproteobacteria</taxon>
        <taxon>Lysobacterales</taxon>
        <taxon>Lysobacteraceae</taxon>
        <taxon>Stenotrophomonas</taxon>
    </lineage>
</organism>
<dbReference type="CDD" id="cd02908">
    <property type="entry name" value="Macro_OAADPr_deacetylase"/>
    <property type="match status" value="1"/>
</dbReference>
<keyword evidence="2" id="KW-0378">Hydrolase</keyword>
<gene>
    <name evidence="2" type="ORF">VA603_13790</name>
</gene>
<dbReference type="SUPFAM" id="SSF52949">
    <property type="entry name" value="Macro domain-like"/>
    <property type="match status" value="1"/>
</dbReference>
<evidence type="ECO:0000313" key="2">
    <source>
        <dbReference type="EMBL" id="MEA5668615.1"/>
    </source>
</evidence>
<evidence type="ECO:0000259" key="1">
    <source>
        <dbReference type="PROSITE" id="PS51154"/>
    </source>
</evidence>
<name>A0ABU5V7X2_9GAMM</name>
<dbReference type="GO" id="GO:0061463">
    <property type="term" value="F:O-acetyl-ADP-ribose deacetylase activity"/>
    <property type="evidence" value="ECO:0007669"/>
    <property type="project" value="UniProtKB-EC"/>
</dbReference>
<dbReference type="EMBL" id="JAYFUH010000249">
    <property type="protein sequence ID" value="MEA5668615.1"/>
    <property type="molecule type" value="Genomic_DNA"/>
</dbReference>
<dbReference type="PANTHER" id="PTHR11106:SF27">
    <property type="entry name" value="MACRO DOMAIN-CONTAINING PROTEIN"/>
    <property type="match status" value="1"/>
</dbReference>
<protein>
    <submittedName>
        <fullName evidence="2">O-acetyl-ADP-ribose deacetylase</fullName>
        <ecNumber evidence="2">3.1.1.106</ecNumber>
    </submittedName>
</protein>
<dbReference type="EC" id="3.1.1.106" evidence="2"/>
<sequence>MSIEVWQGDITELAVDAIVNAANETLLGGGGVDGAIHRAAGPGLLAECERLPELRLGVRCPTGEVRATDGYNLPARHVFHAVGPVWRDGRYDEAALLANCYWQSLRLAEQMGLESIAFPAISCGVYGYPLHQAATIAVTETMTWQKSHPHPLRIILVAYNAAAFKIYQQALAREGLSSEPAAPPLVPLVGLAAG</sequence>
<dbReference type="SMART" id="SM00506">
    <property type="entry name" value="A1pp"/>
    <property type="match status" value="1"/>
</dbReference>
<comment type="caution">
    <text evidence="2">The sequence shown here is derived from an EMBL/GenBank/DDBJ whole genome shotgun (WGS) entry which is preliminary data.</text>
</comment>
<dbReference type="InterPro" id="IPR043472">
    <property type="entry name" value="Macro_dom-like"/>
</dbReference>